<evidence type="ECO:0000259" key="3">
    <source>
        <dbReference type="Pfam" id="PF00561"/>
    </source>
</evidence>
<evidence type="ECO:0000256" key="1">
    <source>
        <dbReference type="ARBA" id="ARBA00006989"/>
    </source>
</evidence>
<protein>
    <submittedName>
        <fullName evidence="4">Triacylglycerol lipase</fullName>
    </submittedName>
</protein>
<keyword evidence="2" id="KW-0378">Hydrolase</keyword>
<name>A0AB32X9Z8_MYCFM</name>
<dbReference type="Proteomes" id="UP000007473">
    <property type="component" value="Chromosome"/>
</dbReference>
<proteinExistence type="inferred from homology"/>
<reference evidence="4 5" key="1">
    <citation type="journal article" date="2011" name="J. Bacteriol.">
        <title>Genome sequence of the repetitive-sequence-rich Mycoplasma fermentans strain M64.</title>
        <authorList>
            <person name="Shu H.W."/>
            <person name="Liu T.T."/>
            <person name="Chang H.Y."/>
            <person name="Liu Y.M."/>
            <person name="Wu K.M."/>
            <person name="Shu H.Y."/>
            <person name="Tsai S.F."/>
            <person name="Hsiao K.J."/>
            <person name="Hu W.S."/>
            <person name="Ng W.V."/>
        </authorList>
    </citation>
    <scope>NUCLEOTIDE SEQUENCE [LARGE SCALE GENOMIC DNA]</scope>
    <source>
        <strain evidence="4 5">M64</strain>
    </source>
</reference>
<dbReference type="GO" id="GO:0052689">
    <property type="term" value="F:carboxylic ester hydrolase activity"/>
    <property type="evidence" value="ECO:0007669"/>
    <property type="project" value="UniProtKB-KW"/>
</dbReference>
<gene>
    <name evidence="4" type="primary">lip-1</name>
    <name evidence="4" type="ordered locus">MfeM64YM_0043</name>
</gene>
<organism evidence="4 5">
    <name type="scientific">Mycoplasmopsis fermentans (strain M64)</name>
    <name type="common">Mycoplasma fermentans</name>
    <dbReference type="NCBI Taxonomy" id="943945"/>
    <lineage>
        <taxon>Bacteria</taxon>
        <taxon>Bacillati</taxon>
        <taxon>Mycoplasmatota</taxon>
        <taxon>Mycoplasmoidales</taxon>
        <taxon>Metamycoplasmataceae</taxon>
        <taxon>Mycoplasmopsis</taxon>
    </lineage>
</organism>
<feature type="domain" description="AB hydrolase-1" evidence="3">
    <location>
        <begin position="30"/>
        <end position="278"/>
    </location>
</feature>
<dbReference type="Gene3D" id="3.40.50.1820">
    <property type="entry name" value="alpha/beta hydrolase"/>
    <property type="match status" value="1"/>
</dbReference>
<dbReference type="GO" id="GO:0016020">
    <property type="term" value="C:membrane"/>
    <property type="evidence" value="ECO:0007669"/>
    <property type="project" value="TreeGrafter"/>
</dbReference>
<dbReference type="EMBL" id="CP002458">
    <property type="protein sequence ID" value="ADV34053.1"/>
    <property type="molecule type" value="Genomic_DNA"/>
</dbReference>
<sequence length="293" mass="34337">MYKRQSIELLGETIYYERIDCFQKEKRPATVLLVHGFNSDSNTFTRFIDFAEVVAENTPDNDELREEYRNFHRFNLYALDLPGCGKSGKNSQITLDLYNKIVVEFINTVLKDHEVILISHSMGSVPCLYAKKECKNVTRLFMVAPLNYALVDDKQKLINLKKWLIPANVEDARNSLKALVYNPEDYYLRNLDYNAEKLASKYNENKETFSYLLNEQILNKDYLLKHVKPLFANPNGCVIIYGENDEFVTPKEIKKIEEDYGYKIVQLNECGHAAFYQKLNTIYWIVQKELNYK</sequence>
<accession>A0AB32X9Z8</accession>
<dbReference type="InterPro" id="IPR000073">
    <property type="entry name" value="AB_hydrolase_1"/>
</dbReference>
<dbReference type="Pfam" id="PF00561">
    <property type="entry name" value="Abhydrolase_1"/>
    <property type="match status" value="1"/>
</dbReference>
<dbReference type="AlphaFoldDB" id="A0AB32X9Z8"/>
<dbReference type="InterPro" id="IPR050266">
    <property type="entry name" value="AB_hydrolase_sf"/>
</dbReference>
<dbReference type="PANTHER" id="PTHR43798">
    <property type="entry name" value="MONOACYLGLYCEROL LIPASE"/>
    <property type="match status" value="1"/>
</dbReference>
<dbReference type="SUPFAM" id="SSF53474">
    <property type="entry name" value="alpha/beta-Hydrolases"/>
    <property type="match status" value="1"/>
</dbReference>
<evidence type="ECO:0000313" key="4">
    <source>
        <dbReference type="EMBL" id="ADV34053.1"/>
    </source>
</evidence>
<keyword evidence="2" id="KW-0719">Serine esterase</keyword>
<dbReference type="RefSeq" id="WP_013526607.1">
    <property type="nucleotide sequence ID" value="NC_014921.1"/>
</dbReference>
<evidence type="ECO:0000313" key="5">
    <source>
        <dbReference type="Proteomes" id="UP000007473"/>
    </source>
</evidence>
<dbReference type="KEGG" id="mfm:MfeM64YM_0043"/>
<evidence type="ECO:0000256" key="2">
    <source>
        <dbReference type="ARBA" id="ARBA00022487"/>
    </source>
</evidence>
<dbReference type="InterPro" id="IPR029058">
    <property type="entry name" value="AB_hydrolase_fold"/>
</dbReference>
<dbReference type="PANTHER" id="PTHR43798:SF33">
    <property type="entry name" value="HYDROLASE, PUTATIVE (AFU_ORTHOLOGUE AFUA_2G14860)-RELATED"/>
    <property type="match status" value="1"/>
</dbReference>
<comment type="similarity">
    <text evidence="1">Belongs to the lipase/esterase LIP3/BchO family.</text>
</comment>